<organism evidence="4 5">
    <name type="scientific">Humibacter ginsenosidimutans</name>
    <dbReference type="NCBI Taxonomy" id="2599293"/>
    <lineage>
        <taxon>Bacteria</taxon>
        <taxon>Bacillati</taxon>
        <taxon>Actinomycetota</taxon>
        <taxon>Actinomycetes</taxon>
        <taxon>Micrococcales</taxon>
        <taxon>Microbacteriaceae</taxon>
        <taxon>Humibacter</taxon>
    </lineage>
</organism>
<dbReference type="InterPro" id="IPR011042">
    <property type="entry name" value="6-blade_b-propeller_TolB-like"/>
</dbReference>
<evidence type="ECO:0000256" key="2">
    <source>
        <dbReference type="SAM" id="SignalP"/>
    </source>
</evidence>
<dbReference type="PANTHER" id="PTHR19328">
    <property type="entry name" value="HEDGEHOG-INTERACTING PROTEIN"/>
    <property type="match status" value="1"/>
</dbReference>
<dbReference type="Proteomes" id="UP000320216">
    <property type="component" value="Chromosome"/>
</dbReference>
<evidence type="ECO:0000313" key="4">
    <source>
        <dbReference type="EMBL" id="QDZ15043.1"/>
    </source>
</evidence>
<feature type="compositionally biased region" description="Low complexity" evidence="1">
    <location>
        <begin position="43"/>
        <end position="63"/>
    </location>
</feature>
<dbReference type="EMBL" id="CP042305">
    <property type="protein sequence ID" value="QDZ15043.1"/>
    <property type="molecule type" value="Genomic_DNA"/>
</dbReference>
<dbReference type="OrthoDB" id="9770043at2"/>
<feature type="domain" description="Glucose/Sorbosone dehydrogenase" evidence="3">
    <location>
        <begin position="76"/>
        <end position="373"/>
    </location>
</feature>
<dbReference type="InterPro" id="IPR011041">
    <property type="entry name" value="Quinoprot_gluc/sorb_DH_b-prop"/>
</dbReference>
<feature type="region of interest" description="Disordered" evidence="1">
    <location>
        <begin position="41"/>
        <end position="67"/>
    </location>
</feature>
<proteinExistence type="predicted"/>
<keyword evidence="5" id="KW-1185">Reference proteome</keyword>
<accession>A0A5B8M3V7</accession>
<keyword evidence="2" id="KW-0732">Signal</keyword>
<feature type="signal peptide" evidence="2">
    <location>
        <begin position="1"/>
        <end position="25"/>
    </location>
</feature>
<dbReference type="KEGG" id="huw:FPZ11_09910"/>
<sequence length="392" mass="41158">MEHSTRGTRRGFRAWVAACALTALALVTGCTHVPTAPGPAAPTLPTSTASPSASTPTALTAPAEPVGTPTTIMKNLHAPWSVVPMPDGSALIDDRDDARVLERAADGSTHTVGTVPGVVHSGEGGLLGLAALGGASTTYLYAYLTTADDNRVVRMPLTGSAGHRAFGAPRVVIAGIPKGVFHNGGRIAFGPDGMLYITTGDGTQTSNAQNLHSLGGKILRVTPTGAVPAGNPFPGSPVYSYGHRNPQGLAWDSTGQLWASEFGQDTWDELNRITPGSDYGWPVVEGIAHDRRFVDPVYQWRTDVASPSGIAIIDDTVFMASLRGERLWVIDLPRNGQPARAKAYYSGEFGRLRLAVAVGPDTLWLVTNNTDGRGTPANGDDRILRLTVGPAR</sequence>
<dbReference type="RefSeq" id="WP_146320515.1">
    <property type="nucleotide sequence ID" value="NZ_CP042305.1"/>
</dbReference>
<name>A0A5B8M3V7_9MICO</name>
<dbReference type="SUPFAM" id="SSF50952">
    <property type="entry name" value="Soluble quinoprotein glucose dehydrogenase"/>
    <property type="match status" value="1"/>
</dbReference>
<dbReference type="Pfam" id="PF07995">
    <property type="entry name" value="GSDH"/>
    <property type="match status" value="1"/>
</dbReference>
<dbReference type="InterPro" id="IPR012938">
    <property type="entry name" value="Glc/Sorbosone_DH"/>
</dbReference>
<gene>
    <name evidence="4" type="ORF">FPZ11_09910</name>
</gene>
<evidence type="ECO:0000256" key="1">
    <source>
        <dbReference type="SAM" id="MobiDB-lite"/>
    </source>
</evidence>
<evidence type="ECO:0000259" key="3">
    <source>
        <dbReference type="Pfam" id="PF07995"/>
    </source>
</evidence>
<reference evidence="4 5" key="1">
    <citation type="submission" date="2019-07" db="EMBL/GenBank/DDBJ databases">
        <title>Full genome sequence of Humibacter sp. WJ7-1.</title>
        <authorList>
            <person name="Im W.-T."/>
        </authorList>
    </citation>
    <scope>NUCLEOTIDE SEQUENCE [LARGE SCALE GENOMIC DNA]</scope>
    <source>
        <strain evidence="4 5">WJ7-1</strain>
    </source>
</reference>
<feature type="chain" id="PRO_5039653815" evidence="2">
    <location>
        <begin position="26"/>
        <end position="392"/>
    </location>
</feature>
<dbReference type="Gene3D" id="2.120.10.30">
    <property type="entry name" value="TolB, C-terminal domain"/>
    <property type="match status" value="1"/>
</dbReference>
<dbReference type="PANTHER" id="PTHR19328:SF13">
    <property type="entry name" value="HIPL1 PROTEIN"/>
    <property type="match status" value="1"/>
</dbReference>
<dbReference type="PROSITE" id="PS51257">
    <property type="entry name" value="PROKAR_LIPOPROTEIN"/>
    <property type="match status" value="1"/>
</dbReference>
<evidence type="ECO:0000313" key="5">
    <source>
        <dbReference type="Proteomes" id="UP000320216"/>
    </source>
</evidence>
<protein>
    <submittedName>
        <fullName evidence="4">PQQ-dependent sugar dehydrogenase</fullName>
    </submittedName>
</protein>
<dbReference type="AlphaFoldDB" id="A0A5B8M3V7"/>